<evidence type="ECO:0000313" key="1">
    <source>
        <dbReference type="EMBL" id="MBB5700681.1"/>
    </source>
</evidence>
<proteinExistence type="predicted"/>
<reference evidence="1 2" key="1">
    <citation type="submission" date="2020-08" db="EMBL/GenBank/DDBJ databases">
        <title>Genomic Encyclopedia of Type Strains, Phase IV (KMG-IV): sequencing the most valuable type-strain genomes for metagenomic binning, comparative biology and taxonomic classification.</title>
        <authorList>
            <person name="Goeker M."/>
        </authorList>
    </citation>
    <scope>NUCLEOTIDE SEQUENCE [LARGE SCALE GENOMIC DNA]</scope>
    <source>
        <strain evidence="1 2">DSM 26944</strain>
    </source>
</reference>
<dbReference type="Proteomes" id="UP000555546">
    <property type="component" value="Unassembled WGS sequence"/>
</dbReference>
<accession>A0A7W9ELH1</accession>
<gene>
    <name evidence="1" type="ORF">FHS76_000524</name>
</gene>
<evidence type="ECO:0000313" key="2">
    <source>
        <dbReference type="Proteomes" id="UP000555546"/>
    </source>
</evidence>
<comment type="caution">
    <text evidence="1">The sequence shown here is derived from an EMBL/GenBank/DDBJ whole genome shotgun (WGS) entry which is preliminary data.</text>
</comment>
<sequence>MASYISGALDSRLKLGFDARVNNGRLGMSENLLKSLTDVTKVLAETAEASSTEVNANMVMLVALYTVLLNKGVISLSDVEAISGLGQGNEQLSERIKARIDIIKKNANI</sequence>
<keyword evidence="2" id="KW-1185">Reference proteome</keyword>
<organism evidence="1 2">
    <name type="scientific">Brucella daejeonensis</name>
    <dbReference type="NCBI Taxonomy" id="659015"/>
    <lineage>
        <taxon>Bacteria</taxon>
        <taxon>Pseudomonadati</taxon>
        <taxon>Pseudomonadota</taxon>
        <taxon>Alphaproteobacteria</taxon>
        <taxon>Hyphomicrobiales</taxon>
        <taxon>Brucellaceae</taxon>
        <taxon>Brucella/Ochrobactrum group</taxon>
        <taxon>Brucella</taxon>
    </lineage>
</organism>
<dbReference type="AlphaFoldDB" id="A0A7W9ELH1"/>
<name>A0A7W9ELH1_9HYPH</name>
<dbReference type="EMBL" id="JACIJG010000002">
    <property type="protein sequence ID" value="MBB5700681.1"/>
    <property type="molecule type" value="Genomic_DNA"/>
</dbReference>
<protein>
    <submittedName>
        <fullName evidence="1">Uncharacterized protein</fullName>
    </submittedName>
</protein>
<dbReference type="RefSeq" id="WP_183647646.1">
    <property type="nucleotide sequence ID" value="NZ_JACIJG010000002.1"/>
</dbReference>